<protein>
    <submittedName>
        <fullName evidence="1">Uncharacterized protein</fullName>
    </submittedName>
</protein>
<evidence type="ECO:0000313" key="2">
    <source>
        <dbReference type="Proteomes" id="UP001142489"/>
    </source>
</evidence>
<dbReference type="OrthoDB" id="9049790at2759"/>
<evidence type="ECO:0000313" key="1">
    <source>
        <dbReference type="EMBL" id="KAJ7335409.1"/>
    </source>
</evidence>
<dbReference type="Proteomes" id="UP001142489">
    <property type="component" value="Unassembled WGS sequence"/>
</dbReference>
<accession>A0A9Q0Y1N3</accession>
<dbReference type="AlphaFoldDB" id="A0A9Q0Y1N3"/>
<sequence length="87" mass="9801">MNTMLPLGQHLSMEEHVCITWFSNRGRKLGDLLLGVWTLLHQHEPPQGLVIQLGENDITSLRGIELQKAVEASLLVPHSSYPDVMLF</sequence>
<reference evidence="1" key="1">
    <citation type="journal article" date="2023" name="DNA Res.">
        <title>Chromosome-level genome assembly of Phrynocephalus forsythii using third-generation DNA sequencing and Hi-C analysis.</title>
        <authorList>
            <person name="Qi Y."/>
            <person name="Zhao W."/>
            <person name="Zhao Y."/>
            <person name="Niu C."/>
            <person name="Cao S."/>
            <person name="Zhang Y."/>
        </authorList>
    </citation>
    <scope>NUCLEOTIDE SEQUENCE</scope>
    <source>
        <tissue evidence="1">Muscle</tissue>
    </source>
</reference>
<keyword evidence="2" id="KW-1185">Reference proteome</keyword>
<organism evidence="1 2">
    <name type="scientific">Phrynocephalus forsythii</name>
    <dbReference type="NCBI Taxonomy" id="171643"/>
    <lineage>
        <taxon>Eukaryota</taxon>
        <taxon>Metazoa</taxon>
        <taxon>Chordata</taxon>
        <taxon>Craniata</taxon>
        <taxon>Vertebrata</taxon>
        <taxon>Euteleostomi</taxon>
        <taxon>Lepidosauria</taxon>
        <taxon>Squamata</taxon>
        <taxon>Bifurcata</taxon>
        <taxon>Unidentata</taxon>
        <taxon>Episquamata</taxon>
        <taxon>Toxicofera</taxon>
        <taxon>Iguania</taxon>
        <taxon>Acrodonta</taxon>
        <taxon>Agamidae</taxon>
        <taxon>Agaminae</taxon>
        <taxon>Phrynocephalus</taxon>
    </lineage>
</organism>
<dbReference type="EMBL" id="JAPFRF010000004">
    <property type="protein sequence ID" value="KAJ7335409.1"/>
    <property type="molecule type" value="Genomic_DNA"/>
</dbReference>
<proteinExistence type="predicted"/>
<name>A0A9Q0Y1N3_9SAUR</name>
<dbReference type="InterPro" id="IPR030476">
    <property type="entry name" value="Pentaxin_CS"/>
</dbReference>
<gene>
    <name evidence="1" type="ORF">JRQ81_013350</name>
</gene>
<comment type="caution">
    <text evidence="1">The sequence shown here is derived from an EMBL/GenBank/DDBJ whole genome shotgun (WGS) entry which is preliminary data.</text>
</comment>
<dbReference type="PROSITE" id="PS00289">
    <property type="entry name" value="PTX_1"/>
    <property type="match status" value="1"/>
</dbReference>